<dbReference type="GO" id="GO:0003700">
    <property type="term" value="F:DNA-binding transcription factor activity"/>
    <property type="evidence" value="ECO:0007669"/>
    <property type="project" value="InterPro"/>
</dbReference>
<evidence type="ECO:0000313" key="7">
    <source>
        <dbReference type="Proteomes" id="UP000619295"/>
    </source>
</evidence>
<protein>
    <submittedName>
        <fullName evidence="6">GntR family transcriptional regulator</fullName>
    </submittedName>
</protein>
<dbReference type="SUPFAM" id="SSF46785">
    <property type="entry name" value="Winged helix' DNA-binding domain"/>
    <property type="match status" value="1"/>
</dbReference>
<keyword evidence="3" id="KW-0804">Transcription</keyword>
<dbReference type="Gene3D" id="1.20.120.530">
    <property type="entry name" value="GntR ligand-binding domain-like"/>
    <property type="match status" value="1"/>
</dbReference>
<evidence type="ECO:0000256" key="3">
    <source>
        <dbReference type="ARBA" id="ARBA00023163"/>
    </source>
</evidence>
<dbReference type="SMART" id="SM00895">
    <property type="entry name" value="FCD"/>
    <property type="match status" value="1"/>
</dbReference>
<evidence type="ECO:0000259" key="5">
    <source>
        <dbReference type="PROSITE" id="PS50949"/>
    </source>
</evidence>
<dbReference type="InterPro" id="IPR008920">
    <property type="entry name" value="TF_FadR/GntR_C"/>
</dbReference>
<dbReference type="PANTHER" id="PTHR43537:SF45">
    <property type="entry name" value="GNTR FAMILY REGULATORY PROTEIN"/>
    <property type="match status" value="1"/>
</dbReference>
<dbReference type="Gene3D" id="1.10.10.10">
    <property type="entry name" value="Winged helix-like DNA-binding domain superfamily/Winged helix DNA-binding domain"/>
    <property type="match status" value="1"/>
</dbReference>
<feature type="compositionally biased region" description="Basic residues" evidence="4">
    <location>
        <begin position="1"/>
        <end position="12"/>
    </location>
</feature>
<dbReference type="PROSITE" id="PS50949">
    <property type="entry name" value="HTH_GNTR"/>
    <property type="match status" value="1"/>
</dbReference>
<comment type="caution">
    <text evidence="6">The sequence shown here is derived from an EMBL/GenBank/DDBJ whole genome shotgun (WGS) entry which is preliminary data.</text>
</comment>
<dbReference type="InterPro" id="IPR011711">
    <property type="entry name" value="GntR_C"/>
</dbReference>
<dbReference type="GO" id="GO:0003677">
    <property type="term" value="F:DNA binding"/>
    <property type="evidence" value="ECO:0007669"/>
    <property type="project" value="UniProtKB-KW"/>
</dbReference>
<keyword evidence="2" id="KW-0238">DNA-binding</keyword>
<dbReference type="InterPro" id="IPR036390">
    <property type="entry name" value="WH_DNA-bd_sf"/>
</dbReference>
<evidence type="ECO:0000256" key="4">
    <source>
        <dbReference type="SAM" id="MobiDB-lite"/>
    </source>
</evidence>
<dbReference type="PANTHER" id="PTHR43537">
    <property type="entry name" value="TRANSCRIPTIONAL REGULATOR, GNTR FAMILY"/>
    <property type="match status" value="1"/>
</dbReference>
<evidence type="ECO:0000256" key="1">
    <source>
        <dbReference type="ARBA" id="ARBA00023015"/>
    </source>
</evidence>
<proteinExistence type="predicted"/>
<feature type="domain" description="HTH gntR-type" evidence="5">
    <location>
        <begin position="55"/>
        <end position="122"/>
    </location>
</feature>
<dbReference type="InterPro" id="IPR000524">
    <property type="entry name" value="Tscrpt_reg_HTH_GntR"/>
</dbReference>
<dbReference type="Proteomes" id="UP000619295">
    <property type="component" value="Unassembled WGS sequence"/>
</dbReference>
<dbReference type="SUPFAM" id="SSF48008">
    <property type="entry name" value="GntR ligand-binding domain-like"/>
    <property type="match status" value="1"/>
</dbReference>
<dbReference type="Pfam" id="PF00392">
    <property type="entry name" value="GntR"/>
    <property type="match status" value="1"/>
</dbReference>
<feature type="region of interest" description="Disordered" evidence="4">
    <location>
        <begin position="1"/>
        <end position="52"/>
    </location>
</feature>
<organism evidence="6 7">
    <name type="scientific">Bosea spartocytisi</name>
    <dbReference type="NCBI Taxonomy" id="2773451"/>
    <lineage>
        <taxon>Bacteria</taxon>
        <taxon>Pseudomonadati</taxon>
        <taxon>Pseudomonadota</taxon>
        <taxon>Alphaproteobacteria</taxon>
        <taxon>Hyphomicrobiales</taxon>
        <taxon>Boseaceae</taxon>
        <taxon>Bosea</taxon>
    </lineage>
</organism>
<keyword evidence="1" id="KW-0805">Transcription regulation</keyword>
<reference evidence="6" key="1">
    <citation type="submission" date="2020-09" db="EMBL/GenBank/DDBJ databases">
        <title>Bosea spartocytisi sp. nov. a root nodule endophyte of Spartocytisus supranubius in the high mountain ecosystem fo the Teide National Park (Canary Islands, Spain).</title>
        <authorList>
            <person name="Pulido-Suarez L."/>
            <person name="Peix A."/>
            <person name="Igual J.M."/>
            <person name="Socas-Perez N."/>
            <person name="Velazquez E."/>
            <person name="Flores-Felix J.D."/>
            <person name="Leon-Barrios M."/>
        </authorList>
    </citation>
    <scope>NUCLEOTIDE SEQUENCE</scope>
    <source>
        <strain evidence="6">SSUT16</strain>
    </source>
</reference>
<dbReference type="EMBL" id="JACXWY010000008">
    <property type="protein sequence ID" value="MBD3847053.1"/>
    <property type="molecule type" value="Genomic_DNA"/>
</dbReference>
<dbReference type="InterPro" id="IPR036388">
    <property type="entry name" value="WH-like_DNA-bd_sf"/>
</dbReference>
<keyword evidence="7" id="KW-1185">Reference proteome</keyword>
<evidence type="ECO:0000256" key="2">
    <source>
        <dbReference type="ARBA" id="ARBA00023125"/>
    </source>
</evidence>
<name>A0A927E965_9HYPH</name>
<dbReference type="Pfam" id="PF07729">
    <property type="entry name" value="FCD"/>
    <property type="match status" value="1"/>
</dbReference>
<gene>
    <name evidence="6" type="ORF">IED13_15195</name>
</gene>
<dbReference type="AlphaFoldDB" id="A0A927E965"/>
<accession>A0A927E965</accession>
<sequence>MGQCARRWKHWTRPPASGSLQPSIRLRRQRRPEPGQPEGGIVNQPEQEPREGEPLKLRERAYASFTERLLAREIKPGQFVTQRELVAMTGFPLGAIRELIPRLEAEGLIKTVPQRGMQVAHVDLNLIRNAFQFRLFLEKEATALYAQNATDAEIAEQRARHEAIVARAEAGGDERLIEDAEDIDRLMHEAIIDHLDNEIVAQAFRVTWLKIRLIRQYETRIHNSIIIPVMQDHLAIIAAIETRDPERAAAAMATHIGNARTRAMQY</sequence>
<evidence type="ECO:0000313" key="6">
    <source>
        <dbReference type="EMBL" id="MBD3847053.1"/>
    </source>
</evidence>